<proteinExistence type="predicted"/>
<dbReference type="Proteomes" id="UP000641646">
    <property type="component" value="Unassembled WGS sequence"/>
</dbReference>
<gene>
    <name evidence="1" type="ORF">H6G03_10910</name>
</gene>
<dbReference type="EMBL" id="JACJPW010000023">
    <property type="protein sequence ID" value="MBD2181611.1"/>
    <property type="molecule type" value="Genomic_DNA"/>
</dbReference>
<dbReference type="RefSeq" id="WP_190464420.1">
    <property type="nucleotide sequence ID" value="NZ_JACJPW010000023.1"/>
</dbReference>
<reference evidence="1" key="2">
    <citation type="submission" date="2020-08" db="EMBL/GenBank/DDBJ databases">
        <authorList>
            <person name="Chen M."/>
            <person name="Teng W."/>
            <person name="Zhao L."/>
            <person name="Hu C."/>
            <person name="Zhou Y."/>
            <person name="Han B."/>
            <person name="Song L."/>
            <person name="Shu W."/>
        </authorList>
    </citation>
    <scope>NUCLEOTIDE SEQUENCE</scope>
    <source>
        <strain evidence="1">FACHB-1375</strain>
    </source>
</reference>
<organism evidence="1 2">
    <name type="scientific">Aerosakkonema funiforme FACHB-1375</name>
    <dbReference type="NCBI Taxonomy" id="2949571"/>
    <lineage>
        <taxon>Bacteria</taxon>
        <taxon>Bacillati</taxon>
        <taxon>Cyanobacteriota</taxon>
        <taxon>Cyanophyceae</taxon>
        <taxon>Oscillatoriophycideae</taxon>
        <taxon>Aerosakkonematales</taxon>
        <taxon>Aerosakkonemataceae</taxon>
        <taxon>Aerosakkonema</taxon>
    </lineage>
</organism>
<sequence>MSANVETNLKIPKYLPLHIARGKWVLRPALEHMEMSKWIDIDEDLIPQLKLKERLLKESYSDVFASLPGSEAGQQELLEMLIEHLLKYFPEYYRVEGTKIENLKWGKVWDISDYKDAPIALAGQLVQEDICLLQPGEGGYTLKAALMCFPLFWRLPEKIGRPLYQIHGPVPGYPEKLKHPLDLYFENLKPDRPGTRIAWGIVPTPLLVVAWYEPKEGWEKELTPENVGDRLWLRSEYQTIRRLPKTGDIIFTVRSFMDSISSLPPEIRKNLAEVIRQMSPETRAYRVMGPFLEPLLIYLDR</sequence>
<protein>
    <submittedName>
        <fullName evidence="1">DUF3445 domain-containing protein</fullName>
    </submittedName>
</protein>
<accession>A0A926ZIB0</accession>
<reference evidence="1" key="1">
    <citation type="journal article" date="2015" name="ISME J.">
        <title>Draft Genome Sequence of Streptomyces incarnatus NRRL8089, which Produces the Nucleoside Antibiotic Sinefungin.</title>
        <authorList>
            <person name="Oshima K."/>
            <person name="Hattori M."/>
            <person name="Shimizu H."/>
            <person name="Fukuda K."/>
            <person name="Nemoto M."/>
            <person name="Inagaki K."/>
            <person name="Tamura T."/>
        </authorList>
    </citation>
    <scope>NUCLEOTIDE SEQUENCE</scope>
    <source>
        <strain evidence="1">FACHB-1375</strain>
    </source>
</reference>
<dbReference type="Pfam" id="PF11927">
    <property type="entry name" value="HODM_asu-like"/>
    <property type="match status" value="1"/>
</dbReference>
<comment type="caution">
    <text evidence="1">The sequence shown here is derived from an EMBL/GenBank/DDBJ whole genome shotgun (WGS) entry which is preliminary data.</text>
</comment>
<name>A0A926ZIB0_9CYAN</name>
<keyword evidence="2" id="KW-1185">Reference proteome</keyword>
<evidence type="ECO:0000313" key="2">
    <source>
        <dbReference type="Proteomes" id="UP000641646"/>
    </source>
</evidence>
<dbReference type="InterPro" id="IPR021848">
    <property type="entry name" value="HODM_asu-like"/>
</dbReference>
<evidence type="ECO:0000313" key="1">
    <source>
        <dbReference type="EMBL" id="MBD2181611.1"/>
    </source>
</evidence>
<dbReference type="AlphaFoldDB" id="A0A926ZIB0"/>